<dbReference type="PANTHER" id="PTHR38731">
    <property type="entry name" value="LIPL45-RELATED LIPOPROTEIN-RELATED"/>
    <property type="match status" value="1"/>
</dbReference>
<evidence type="ECO:0000313" key="3">
    <source>
        <dbReference type="Proteomes" id="UP000019140"/>
    </source>
</evidence>
<name>W4MER6_9BACT</name>
<feature type="signal peptide" evidence="1">
    <location>
        <begin position="1"/>
        <end position="26"/>
    </location>
</feature>
<gene>
    <name evidence="2" type="ORF">ETSY2_05575</name>
</gene>
<dbReference type="HOGENOM" id="CLU_978917_0_0_7"/>
<accession>W4MER6</accession>
<keyword evidence="1" id="KW-0732">Signal</keyword>
<evidence type="ECO:0008006" key="4">
    <source>
        <dbReference type="Google" id="ProtNLM"/>
    </source>
</evidence>
<comment type="caution">
    <text evidence="2">The sequence shown here is derived from an EMBL/GenBank/DDBJ whole genome shotgun (WGS) entry which is preliminary data.</text>
</comment>
<evidence type="ECO:0000256" key="1">
    <source>
        <dbReference type="SAM" id="SignalP"/>
    </source>
</evidence>
<organism evidence="2 3">
    <name type="scientific">Candidatus Entotheonella gemina</name>
    <dbReference type="NCBI Taxonomy" id="1429439"/>
    <lineage>
        <taxon>Bacteria</taxon>
        <taxon>Pseudomonadati</taxon>
        <taxon>Nitrospinota/Tectimicrobiota group</taxon>
        <taxon>Candidatus Tectimicrobiota</taxon>
        <taxon>Candidatus Entotheonellia</taxon>
        <taxon>Candidatus Entotheonellales</taxon>
        <taxon>Candidatus Entotheonellaceae</taxon>
        <taxon>Candidatus Entotheonella</taxon>
    </lineage>
</organism>
<dbReference type="AlphaFoldDB" id="W4MER6"/>
<sequence>MQTPDRIGIVAVALALWILTASAAHSAGAGRVGTVLLAEGVAEVKSQNAVAWKPLHFRDTVFINDTVRTEARSRLKLLLRDDSIWTLDERGRMAFTEIEKPRCKPRRTTAPPRPGPHLIVQLLLGKLRGVTSLVFGSEAVAETRTPNAVMCMYGTSFIMIFTPPGTSEFIGLDGLITVQNLSQATPEIEPVPPNFRTRVVRRAAPVTAVAATSAEVESLTLGLVVIEQAPEPDVVVVPDTDVPPVAEPPEDSPPDIDPLPPIVTIPPDMMIPNSILQFIFEFPR</sequence>
<proteinExistence type="predicted"/>
<protein>
    <recommendedName>
        <fullName evidence="4">FecR protein domain-containing protein</fullName>
    </recommendedName>
</protein>
<feature type="chain" id="PRO_5004844855" description="FecR protein domain-containing protein" evidence="1">
    <location>
        <begin position="27"/>
        <end position="284"/>
    </location>
</feature>
<evidence type="ECO:0000313" key="2">
    <source>
        <dbReference type="EMBL" id="ETX08411.1"/>
    </source>
</evidence>
<reference evidence="2 3" key="1">
    <citation type="journal article" date="2014" name="Nature">
        <title>An environmental bacterial taxon with a large and distinct metabolic repertoire.</title>
        <authorList>
            <person name="Wilson M.C."/>
            <person name="Mori T."/>
            <person name="Ruckert C."/>
            <person name="Uria A.R."/>
            <person name="Helf M.J."/>
            <person name="Takada K."/>
            <person name="Gernert C."/>
            <person name="Steffens U.A."/>
            <person name="Heycke N."/>
            <person name="Schmitt S."/>
            <person name="Rinke C."/>
            <person name="Helfrich E.J."/>
            <person name="Brachmann A.O."/>
            <person name="Gurgui C."/>
            <person name="Wakimoto T."/>
            <person name="Kracht M."/>
            <person name="Crusemann M."/>
            <person name="Hentschel U."/>
            <person name="Abe I."/>
            <person name="Matsunaga S."/>
            <person name="Kalinowski J."/>
            <person name="Takeyama H."/>
            <person name="Piel J."/>
        </authorList>
    </citation>
    <scope>NUCLEOTIDE SEQUENCE [LARGE SCALE GENOMIC DNA]</scope>
    <source>
        <strain evidence="3">TSY2</strain>
    </source>
</reference>
<dbReference type="EMBL" id="AZHX01000231">
    <property type="protein sequence ID" value="ETX08411.1"/>
    <property type="molecule type" value="Genomic_DNA"/>
</dbReference>
<keyword evidence="3" id="KW-1185">Reference proteome</keyword>
<dbReference type="Proteomes" id="UP000019140">
    <property type="component" value="Unassembled WGS sequence"/>
</dbReference>